<evidence type="ECO:0000313" key="1">
    <source>
        <dbReference type="EMBL" id="RUQ27520.1"/>
    </source>
</evidence>
<reference evidence="1 2" key="1">
    <citation type="submission" date="2018-12" db="EMBL/GenBank/DDBJ databases">
        <title>Bacillus chawlae sp. nov., Bacillus glennii sp. nov., and Bacillus saganii sp. nov. Isolated from the Vehicle Assembly Building at Kennedy Space Center where the Viking Spacecraft were Assembled.</title>
        <authorList>
            <person name="Seuylemezian A."/>
            <person name="Vaishampayan P."/>
        </authorList>
    </citation>
    <scope>NUCLEOTIDE SEQUENCE [LARGE SCALE GENOMIC DNA]</scope>
    <source>
        <strain evidence="1 2">L5</strain>
    </source>
</reference>
<dbReference type="AlphaFoldDB" id="A0A3S0VWB3"/>
<protein>
    <recommendedName>
        <fullName evidence="3">XRE family transcriptional regulator</fullName>
    </recommendedName>
</protein>
<dbReference type="OrthoDB" id="2065126at2"/>
<dbReference type="Proteomes" id="UP000267430">
    <property type="component" value="Unassembled WGS sequence"/>
</dbReference>
<proteinExistence type="predicted"/>
<accession>A0A3S0VWB3</accession>
<organism evidence="1 2">
    <name type="scientific">Peribacillus cavernae</name>
    <dbReference type="NCBI Taxonomy" id="1674310"/>
    <lineage>
        <taxon>Bacteria</taxon>
        <taxon>Bacillati</taxon>
        <taxon>Bacillota</taxon>
        <taxon>Bacilli</taxon>
        <taxon>Bacillales</taxon>
        <taxon>Bacillaceae</taxon>
        <taxon>Peribacillus</taxon>
    </lineage>
</organism>
<name>A0A3S0VWB3_9BACI</name>
<gene>
    <name evidence="1" type="ORF">ELQ35_15590</name>
</gene>
<keyword evidence="2" id="KW-1185">Reference proteome</keyword>
<evidence type="ECO:0008006" key="3">
    <source>
        <dbReference type="Google" id="ProtNLM"/>
    </source>
</evidence>
<dbReference type="EMBL" id="RYZZ01000024">
    <property type="protein sequence ID" value="RUQ27520.1"/>
    <property type="molecule type" value="Genomic_DNA"/>
</dbReference>
<comment type="caution">
    <text evidence="1">The sequence shown here is derived from an EMBL/GenBank/DDBJ whole genome shotgun (WGS) entry which is preliminary data.</text>
</comment>
<sequence>MMKNHRRNEDIRKAKGSVPNWLIAEKLGIHENSLYRLLRQELPKDKKEEILKVIEKLKLDLEV</sequence>
<evidence type="ECO:0000313" key="2">
    <source>
        <dbReference type="Proteomes" id="UP000267430"/>
    </source>
</evidence>